<evidence type="ECO:0000256" key="2">
    <source>
        <dbReference type="ARBA" id="ARBA00022692"/>
    </source>
</evidence>
<feature type="transmembrane region" description="Helical" evidence="5">
    <location>
        <begin position="7"/>
        <end position="24"/>
    </location>
</feature>
<comment type="subcellular location">
    <subcellularLocation>
        <location evidence="1">Membrane</location>
        <topology evidence="1">Multi-pass membrane protein</topology>
    </subcellularLocation>
</comment>
<proteinExistence type="predicted"/>
<reference evidence="9 10" key="1">
    <citation type="submission" date="2017-01" db="EMBL/GenBank/DDBJ databases">
        <title>Genome sequence of Rhodoferax antarcticus ANT.BR, a psychrophilic purple nonsulfur bacterium from an Antarctic microbial mat.</title>
        <authorList>
            <person name="Baker J."/>
            <person name="Riester C."/>
            <person name="Skinner B."/>
            <person name="Newell A."/>
            <person name="Swingley W."/>
            <person name="Madigan M."/>
            <person name="Jung D."/>
            <person name="Asao M."/>
            <person name="Chen M."/>
            <person name="Loughlin P."/>
            <person name="Pan H."/>
            <person name="Lin S."/>
            <person name="Li N."/>
            <person name="Shaw J."/>
            <person name="Prado M."/>
            <person name="Sherman C."/>
            <person name="Li X."/>
            <person name="Tang J."/>
            <person name="Blankenship R."/>
            <person name="Zhao T."/>
            <person name="Touchman J."/>
            <person name="Sattley M."/>
        </authorList>
    </citation>
    <scope>NUCLEOTIDE SEQUENCE [LARGE SCALE GENOMIC DNA]</scope>
    <source>
        <strain evidence="9 10">ANT.BR</strain>
    </source>
</reference>
<evidence type="ECO:0000259" key="7">
    <source>
        <dbReference type="Pfam" id="PF11846"/>
    </source>
</evidence>
<dbReference type="PANTHER" id="PTHR37422:SF13">
    <property type="entry name" value="LIPOPOLYSACCHARIDE BIOSYNTHESIS PROTEIN PA4999-RELATED"/>
    <property type="match status" value="1"/>
</dbReference>
<dbReference type="InterPro" id="IPR031726">
    <property type="entry name" value="PglL_A"/>
</dbReference>
<dbReference type="STRING" id="81479.RA876_18005"/>
<dbReference type="EMBL" id="MSYM01000007">
    <property type="protein sequence ID" value="OLP07716.1"/>
    <property type="molecule type" value="Genomic_DNA"/>
</dbReference>
<evidence type="ECO:0000256" key="4">
    <source>
        <dbReference type="ARBA" id="ARBA00023136"/>
    </source>
</evidence>
<name>A0A1Q8YI81_9BURK</name>
<dbReference type="InterPro" id="IPR051533">
    <property type="entry name" value="WaaL-like"/>
</dbReference>
<feature type="domain" description="Protein glycosylation ligase" evidence="8">
    <location>
        <begin position="160"/>
        <end position="183"/>
    </location>
</feature>
<evidence type="ECO:0000313" key="9">
    <source>
        <dbReference type="EMBL" id="OLP07716.1"/>
    </source>
</evidence>
<evidence type="ECO:0000313" key="10">
    <source>
        <dbReference type="Proteomes" id="UP000185911"/>
    </source>
</evidence>
<dbReference type="Pfam" id="PF15864">
    <property type="entry name" value="PglL_A"/>
    <property type="match status" value="1"/>
</dbReference>
<feature type="transmembrane region" description="Helical" evidence="5">
    <location>
        <begin position="240"/>
        <end position="258"/>
    </location>
</feature>
<feature type="transmembrane region" description="Helical" evidence="5">
    <location>
        <begin position="30"/>
        <end position="49"/>
    </location>
</feature>
<keyword evidence="4 5" id="KW-0472">Membrane</keyword>
<dbReference type="Proteomes" id="UP000185911">
    <property type="component" value="Unassembled WGS sequence"/>
</dbReference>
<sequence>MRISRTYALGLFFFTLSWLGYDHYRPWINFHSEWFAFLGLFGLLLSILLHQPHSVVMPKASAWIALAIGLPWLQYAVGINWFAGDALLSSLYLSGLLAAVFVGYSLARNDDAQLSYCLTGLMHSLWIAAIVSAAIGLAQWLNVDGHLGMYVVQSDPGDRAMGNLGQPNQLATLLLMGMAAFLYVYERGVIGRFTFFLGIGFLTGVLILAQSRAGMLSVVVVAGFLIWKKRTVQSRLSAKAVGGWVICFLIGVWLLPFLSEALLLSDVRSIRDASPISQRLRMWQQVAYAVAQSPWVGYGWNQTPVAHAAGAIAFPGSIPYNYAHNFVMDMLAWNGLPLGLLLCGAIAWWFVTRIRTSVRLDAVHAMACLLPLAVHSMLEYPFAYAYFLMAAGFMVGVVEAARVPTRTIMLNVRWAWGFLALSVPVGSYLTYEYFLIEEDFRTVRFESLRIGKTPAEYEIPHVWMISHLAAMLKASRLVVEPGMSTADLENLRQVSQRFAYGQMNCRYAIALGLNGQPVGARHQLAIVRGMYGDKYQAACKLEIRRLEQEKYPQLAAVLVP</sequence>
<feature type="transmembrane region" description="Helical" evidence="5">
    <location>
        <begin position="89"/>
        <end position="107"/>
    </location>
</feature>
<keyword evidence="2 5" id="KW-0812">Transmembrane</keyword>
<evidence type="ECO:0000256" key="1">
    <source>
        <dbReference type="ARBA" id="ARBA00004141"/>
    </source>
</evidence>
<dbReference type="InterPro" id="IPR007016">
    <property type="entry name" value="O-antigen_ligase-rel_domated"/>
</dbReference>
<dbReference type="Pfam" id="PF11846">
    <property type="entry name" value="Wzy_C_2"/>
    <property type="match status" value="1"/>
</dbReference>
<evidence type="ECO:0000259" key="8">
    <source>
        <dbReference type="Pfam" id="PF15864"/>
    </source>
</evidence>
<evidence type="ECO:0000259" key="6">
    <source>
        <dbReference type="Pfam" id="PF04932"/>
    </source>
</evidence>
<feature type="transmembrane region" description="Helical" evidence="5">
    <location>
        <begin position="61"/>
        <end position="83"/>
    </location>
</feature>
<feature type="transmembrane region" description="Helical" evidence="5">
    <location>
        <begin position="414"/>
        <end position="436"/>
    </location>
</feature>
<dbReference type="Pfam" id="PF04932">
    <property type="entry name" value="Wzy_C"/>
    <property type="match status" value="1"/>
</dbReference>
<accession>A0A1Q8YI81</accession>
<dbReference type="InterPro" id="IPR021797">
    <property type="entry name" value="Wzy_C_2"/>
</dbReference>
<feature type="transmembrane region" description="Helical" evidence="5">
    <location>
        <begin position="331"/>
        <end position="351"/>
    </location>
</feature>
<comment type="caution">
    <text evidence="9">The sequence shown here is derived from an EMBL/GenBank/DDBJ whole genome shotgun (WGS) entry which is preliminary data.</text>
</comment>
<feature type="transmembrane region" description="Helical" evidence="5">
    <location>
        <begin position="190"/>
        <end position="207"/>
    </location>
</feature>
<dbReference type="GO" id="GO:0016020">
    <property type="term" value="C:membrane"/>
    <property type="evidence" value="ECO:0007669"/>
    <property type="project" value="UniProtKB-SubCell"/>
</dbReference>
<protein>
    <submittedName>
        <fullName evidence="9">Putative O-antigen polymerase</fullName>
    </submittedName>
</protein>
<dbReference type="PANTHER" id="PTHR37422">
    <property type="entry name" value="TEICHURONIC ACID BIOSYNTHESIS PROTEIN TUAE"/>
    <property type="match status" value="1"/>
</dbReference>
<gene>
    <name evidence="9" type="ORF">BLL52_0812</name>
</gene>
<keyword evidence="10" id="KW-1185">Reference proteome</keyword>
<keyword evidence="3 5" id="KW-1133">Transmembrane helix</keyword>
<feature type="transmembrane region" description="Helical" evidence="5">
    <location>
        <begin position="384"/>
        <end position="402"/>
    </location>
</feature>
<evidence type="ECO:0000256" key="3">
    <source>
        <dbReference type="ARBA" id="ARBA00022989"/>
    </source>
</evidence>
<organism evidence="9 10">
    <name type="scientific">Rhodoferax antarcticus ANT.BR</name>
    <dbReference type="NCBI Taxonomy" id="1111071"/>
    <lineage>
        <taxon>Bacteria</taxon>
        <taxon>Pseudomonadati</taxon>
        <taxon>Pseudomonadota</taxon>
        <taxon>Betaproteobacteria</taxon>
        <taxon>Burkholderiales</taxon>
        <taxon>Comamonadaceae</taxon>
        <taxon>Rhodoferax</taxon>
    </lineage>
</organism>
<evidence type="ECO:0000256" key="5">
    <source>
        <dbReference type="SAM" id="Phobius"/>
    </source>
</evidence>
<feature type="domain" description="Virulence factor membrane-bound polymerase C-terminal" evidence="7">
    <location>
        <begin position="365"/>
        <end position="539"/>
    </location>
</feature>
<feature type="transmembrane region" description="Helical" evidence="5">
    <location>
        <begin position="168"/>
        <end position="185"/>
    </location>
</feature>
<feature type="domain" description="O-antigen ligase-related" evidence="6">
    <location>
        <begin position="201"/>
        <end position="342"/>
    </location>
</feature>
<dbReference type="AlphaFoldDB" id="A0A1Q8YI81"/>
<feature type="transmembrane region" description="Helical" evidence="5">
    <location>
        <begin position="114"/>
        <end position="141"/>
    </location>
</feature>